<dbReference type="EMBL" id="BK035253">
    <property type="protein sequence ID" value="DAG89141.1"/>
    <property type="molecule type" value="Genomic_DNA"/>
</dbReference>
<feature type="compositionally biased region" description="Basic residues" evidence="1">
    <location>
        <begin position="1"/>
        <end position="21"/>
    </location>
</feature>
<protein>
    <submittedName>
        <fullName evidence="2">Uncharacterized protein</fullName>
    </submittedName>
</protein>
<evidence type="ECO:0000313" key="2">
    <source>
        <dbReference type="EMBL" id="DAG89141.1"/>
    </source>
</evidence>
<sequence length="58" mass="6691">MPRRAWQRLRSVSHRRSRAARSKGIEPHGEGKAKIVKAMETHGQVARRTATAQFARRR</sequence>
<accession>A0A8S5VJX4</accession>
<name>A0A8S5VJX4_9CAUD</name>
<feature type="region of interest" description="Disordered" evidence="1">
    <location>
        <begin position="1"/>
        <end position="31"/>
    </location>
</feature>
<organism evidence="2">
    <name type="scientific">Ackermannviridae sp</name>
    <dbReference type="NCBI Taxonomy" id="2831612"/>
    <lineage>
        <taxon>Viruses</taxon>
        <taxon>Duplodnaviria</taxon>
        <taxon>Heunggongvirae</taxon>
        <taxon>Uroviricota</taxon>
        <taxon>Caudoviricetes</taxon>
        <taxon>Pantevenvirales</taxon>
        <taxon>Ackermannviridae</taxon>
    </lineage>
</organism>
<proteinExistence type="predicted"/>
<evidence type="ECO:0000256" key="1">
    <source>
        <dbReference type="SAM" id="MobiDB-lite"/>
    </source>
</evidence>
<reference evidence="2" key="1">
    <citation type="journal article" date="2021" name="Proc. Natl. Acad. Sci. U.S.A.">
        <title>A Catalog of Tens of Thousands of Viruses from Human Metagenomes Reveals Hidden Associations with Chronic Diseases.</title>
        <authorList>
            <person name="Tisza M.J."/>
            <person name="Buck C.B."/>
        </authorList>
    </citation>
    <scope>NUCLEOTIDE SEQUENCE</scope>
    <source>
        <strain evidence="2">CtfgE36</strain>
    </source>
</reference>